<dbReference type="Proteomes" id="UP000693970">
    <property type="component" value="Unassembled WGS sequence"/>
</dbReference>
<dbReference type="AlphaFoldDB" id="A0A9K3KVR8"/>
<feature type="region of interest" description="Disordered" evidence="1">
    <location>
        <begin position="119"/>
        <end position="148"/>
    </location>
</feature>
<feature type="region of interest" description="Disordered" evidence="1">
    <location>
        <begin position="256"/>
        <end position="280"/>
    </location>
</feature>
<sequence>MTSAEIPKSYVNDWQSHERSVNTFKDGPDIFLVKFLQGWLPVGKLVSRYIPVKYPSACPFCDEPVEDSKHFLTCPNPERRKWHAALETSLRHRCESVDTDPALLDLLLRGLNHWLQGTPIPAHRTRNSARHGKDAEDKAQGRPETAHRSIRDLYDLKPRCSLQAQRHHFYPKVKDHFHKDTDARSLENWLETYQPMITQNIRHRRNNSDRRLRQIDDVFHLIRIVPPRDPTPTMALRQHTPTLTTRPINTYFRPHRITSPTPILETPTTTARTTSTSNNPTTPHRIVRCISWSWLLPSIVAVSIGCSGYRLEGSQKHQFGRYEASYLRDHLERTMVAPVTNIKGMFCRIFTQPTRKTGEVDEFW</sequence>
<evidence type="ECO:0000313" key="3">
    <source>
        <dbReference type="Proteomes" id="UP000693970"/>
    </source>
</evidence>
<evidence type="ECO:0000256" key="1">
    <source>
        <dbReference type="SAM" id="MobiDB-lite"/>
    </source>
</evidence>
<dbReference type="EMBL" id="JAGRRH010000018">
    <property type="protein sequence ID" value="KAG7350100.1"/>
    <property type="molecule type" value="Genomic_DNA"/>
</dbReference>
<evidence type="ECO:0008006" key="4">
    <source>
        <dbReference type="Google" id="ProtNLM"/>
    </source>
</evidence>
<comment type="caution">
    <text evidence="2">The sequence shown here is derived from an EMBL/GenBank/DDBJ whole genome shotgun (WGS) entry which is preliminary data.</text>
</comment>
<proteinExistence type="predicted"/>
<feature type="compositionally biased region" description="Low complexity" evidence="1">
    <location>
        <begin position="258"/>
        <end position="280"/>
    </location>
</feature>
<evidence type="ECO:0000313" key="2">
    <source>
        <dbReference type="EMBL" id="KAG7350100.1"/>
    </source>
</evidence>
<gene>
    <name evidence="2" type="ORF">IV203_009460</name>
</gene>
<reference evidence="2" key="1">
    <citation type="journal article" date="2021" name="Sci. Rep.">
        <title>Diploid genomic architecture of Nitzschia inconspicua, an elite biomass production diatom.</title>
        <authorList>
            <person name="Oliver A."/>
            <person name="Podell S."/>
            <person name="Pinowska A."/>
            <person name="Traller J.C."/>
            <person name="Smith S.R."/>
            <person name="McClure R."/>
            <person name="Beliaev A."/>
            <person name="Bohutskyi P."/>
            <person name="Hill E.A."/>
            <person name="Rabines A."/>
            <person name="Zheng H."/>
            <person name="Allen L.Z."/>
            <person name="Kuo A."/>
            <person name="Grigoriev I.V."/>
            <person name="Allen A.E."/>
            <person name="Hazlebeck D."/>
            <person name="Allen E.E."/>
        </authorList>
    </citation>
    <scope>NUCLEOTIDE SEQUENCE</scope>
    <source>
        <strain evidence="2">Hildebrandi</strain>
    </source>
</reference>
<feature type="compositionally biased region" description="Basic and acidic residues" evidence="1">
    <location>
        <begin position="131"/>
        <end position="148"/>
    </location>
</feature>
<keyword evidence="3" id="KW-1185">Reference proteome</keyword>
<protein>
    <recommendedName>
        <fullName evidence="4">Reverse transcriptase zinc-binding domain-containing protein</fullName>
    </recommendedName>
</protein>
<organism evidence="2 3">
    <name type="scientific">Nitzschia inconspicua</name>
    <dbReference type="NCBI Taxonomy" id="303405"/>
    <lineage>
        <taxon>Eukaryota</taxon>
        <taxon>Sar</taxon>
        <taxon>Stramenopiles</taxon>
        <taxon>Ochrophyta</taxon>
        <taxon>Bacillariophyta</taxon>
        <taxon>Bacillariophyceae</taxon>
        <taxon>Bacillariophycidae</taxon>
        <taxon>Bacillariales</taxon>
        <taxon>Bacillariaceae</taxon>
        <taxon>Nitzschia</taxon>
    </lineage>
</organism>
<accession>A0A9K3KVR8</accession>
<name>A0A9K3KVR8_9STRA</name>
<reference evidence="2" key="2">
    <citation type="submission" date="2021-04" db="EMBL/GenBank/DDBJ databases">
        <authorList>
            <person name="Podell S."/>
        </authorList>
    </citation>
    <scope>NUCLEOTIDE SEQUENCE</scope>
    <source>
        <strain evidence="2">Hildebrandi</strain>
    </source>
</reference>